<protein>
    <submittedName>
        <fullName evidence="1">Spore coat polysaccharide biosynthesis protein SpsF</fullName>
    </submittedName>
</protein>
<keyword evidence="2" id="KW-1185">Reference proteome</keyword>
<gene>
    <name evidence="1" type="ORF">J2Z66_005600</name>
</gene>
<dbReference type="CDD" id="cd02518">
    <property type="entry name" value="GT2_SpsF"/>
    <property type="match status" value="1"/>
</dbReference>
<dbReference type="PANTHER" id="PTHR42866">
    <property type="entry name" value="3-DEOXY-MANNO-OCTULOSONATE CYTIDYLYLTRANSFERASE"/>
    <property type="match status" value="1"/>
</dbReference>
<comment type="caution">
    <text evidence="1">The sequence shown here is derived from an EMBL/GenBank/DDBJ whole genome shotgun (WGS) entry which is preliminary data.</text>
</comment>
<organism evidence="1 2">
    <name type="scientific">Paenibacillus eucommiae</name>
    <dbReference type="NCBI Taxonomy" id="1355755"/>
    <lineage>
        <taxon>Bacteria</taxon>
        <taxon>Bacillati</taxon>
        <taxon>Bacillota</taxon>
        <taxon>Bacilli</taxon>
        <taxon>Bacillales</taxon>
        <taxon>Paenibacillaceae</taxon>
        <taxon>Paenibacillus</taxon>
    </lineage>
</organism>
<dbReference type="InterPro" id="IPR003329">
    <property type="entry name" value="Cytidylyl_trans"/>
</dbReference>
<dbReference type="Pfam" id="PF02348">
    <property type="entry name" value="CTP_transf_3"/>
    <property type="match status" value="1"/>
</dbReference>
<reference evidence="1 2" key="1">
    <citation type="submission" date="2021-03" db="EMBL/GenBank/DDBJ databases">
        <title>Genomic Encyclopedia of Type Strains, Phase IV (KMG-IV): sequencing the most valuable type-strain genomes for metagenomic binning, comparative biology and taxonomic classification.</title>
        <authorList>
            <person name="Goeker M."/>
        </authorList>
    </citation>
    <scope>NUCLEOTIDE SEQUENCE [LARGE SCALE GENOMIC DNA]</scope>
    <source>
        <strain evidence="1 2">DSM 26048</strain>
    </source>
</reference>
<dbReference type="SUPFAM" id="SSF53448">
    <property type="entry name" value="Nucleotide-diphospho-sugar transferases"/>
    <property type="match status" value="1"/>
</dbReference>
<dbReference type="EMBL" id="JAGGLB010000022">
    <property type="protein sequence ID" value="MBP1993974.1"/>
    <property type="molecule type" value="Genomic_DNA"/>
</dbReference>
<sequence>MKVAAIIQARMNSSRLPGKVLKQVMNKSLIEYQLERVSRSREINEIIIATTTNQIDESIVDICRKLDLPYYRGSEEDVLSRYYGAAVAFKADVIVRLTADCPVIDPHILDEIIRYYMQYRHHYDYVSNFIDRTYPRGMDTEVFSIDALHIAHHEAFLDYDREHVTPFLYRNAGRFTLGNFRNNENESRHRWTVDTIEDFQLVSNIIQTLYPVNPHFTLEDMLSLMREHEEWYEINAFVSQK</sequence>
<dbReference type="Gene3D" id="3.90.550.10">
    <property type="entry name" value="Spore Coat Polysaccharide Biosynthesis Protein SpsA, Chain A"/>
    <property type="match status" value="1"/>
</dbReference>
<name>A0ABS4J5A5_9BACL</name>
<dbReference type="InterPro" id="IPR029044">
    <property type="entry name" value="Nucleotide-diphossugar_trans"/>
</dbReference>
<dbReference type="Proteomes" id="UP001519287">
    <property type="component" value="Unassembled WGS sequence"/>
</dbReference>
<evidence type="ECO:0000313" key="1">
    <source>
        <dbReference type="EMBL" id="MBP1993974.1"/>
    </source>
</evidence>
<accession>A0ABS4J5A5</accession>
<dbReference type="RefSeq" id="WP_209975842.1">
    <property type="nucleotide sequence ID" value="NZ_JAGGLB010000022.1"/>
</dbReference>
<dbReference type="PANTHER" id="PTHR42866:SF1">
    <property type="entry name" value="SPORE COAT POLYSACCHARIDE BIOSYNTHESIS PROTEIN SPSF"/>
    <property type="match status" value="1"/>
</dbReference>
<proteinExistence type="predicted"/>
<evidence type="ECO:0000313" key="2">
    <source>
        <dbReference type="Proteomes" id="UP001519287"/>
    </source>
</evidence>